<accession>A0ABD6BQV5</accession>
<protein>
    <submittedName>
        <fullName evidence="2">Phosphotransferase</fullName>
    </submittedName>
</protein>
<dbReference type="PANTHER" id="PTHR21310">
    <property type="entry name" value="AMINOGLYCOSIDE PHOSPHOTRANSFERASE-RELATED-RELATED"/>
    <property type="match status" value="1"/>
</dbReference>
<dbReference type="Proteomes" id="UP001597139">
    <property type="component" value="Unassembled WGS sequence"/>
</dbReference>
<keyword evidence="3" id="KW-1185">Reference proteome</keyword>
<dbReference type="Gene3D" id="3.90.1200.10">
    <property type="match status" value="1"/>
</dbReference>
<evidence type="ECO:0000313" key="3">
    <source>
        <dbReference type="Proteomes" id="UP001597139"/>
    </source>
</evidence>
<dbReference type="SUPFAM" id="SSF56112">
    <property type="entry name" value="Protein kinase-like (PK-like)"/>
    <property type="match status" value="1"/>
</dbReference>
<dbReference type="RefSeq" id="WP_267647492.1">
    <property type="nucleotide sequence ID" value="NZ_JANHGR010000002.1"/>
</dbReference>
<dbReference type="InterPro" id="IPR051678">
    <property type="entry name" value="AGP_Transferase"/>
</dbReference>
<feature type="domain" description="Aminoglycoside phosphotransferase" evidence="1">
    <location>
        <begin position="30"/>
        <end position="206"/>
    </location>
</feature>
<dbReference type="Pfam" id="PF01636">
    <property type="entry name" value="APH"/>
    <property type="match status" value="1"/>
</dbReference>
<gene>
    <name evidence="2" type="ORF">ACFSAU_08405</name>
</gene>
<name>A0ABD6BQV5_9EURY</name>
<dbReference type="InterPro" id="IPR011009">
    <property type="entry name" value="Kinase-like_dom_sf"/>
</dbReference>
<proteinExistence type="predicted"/>
<evidence type="ECO:0000313" key="2">
    <source>
        <dbReference type="EMBL" id="MFD1567513.1"/>
    </source>
</evidence>
<dbReference type="Gene3D" id="3.30.200.20">
    <property type="entry name" value="Phosphorylase Kinase, domain 1"/>
    <property type="match status" value="1"/>
</dbReference>
<sequence>MSETAIHDALTTHTTDYEIVRELHRVRPHATYEVRLKGERAVCKVETHPEADLGAEAAAMQYVGEATSVPVPEPLAVGDDHLVARWMDAVPEDAPPRDEARIRALGRGLATLHAETAEIGWTGALQPASAVDDPATPPIDSDPRWSDTLLAMLEDRARYLAEVGYGGLAGEVLAWAREERDLFDTAGDAVLCHGNYFGEHVAIGKGADQVHVAVRSSGDGVHVALGGEGDEIAAVIDFEHALAAPAGWDYLRTVMPVFGPGADHGVPERVFREAYESVRPLPAGFDRRREAYVLCNGLSYLRSLHLQRGNRDPSHAVARRARTMATALRDRLAEQRT</sequence>
<comment type="caution">
    <text evidence="2">The sequence shown here is derived from an EMBL/GenBank/DDBJ whole genome shotgun (WGS) entry which is preliminary data.</text>
</comment>
<evidence type="ECO:0000259" key="1">
    <source>
        <dbReference type="Pfam" id="PF01636"/>
    </source>
</evidence>
<reference evidence="2 3" key="1">
    <citation type="journal article" date="2019" name="Int. J. Syst. Evol. Microbiol.">
        <title>The Global Catalogue of Microorganisms (GCM) 10K type strain sequencing project: providing services to taxonomists for standard genome sequencing and annotation.</title>
        <authorList>
            <consortium name="The Broad Institute Genomics Platform"/>
            <consortium name="The Broad Institute Genome Sequencing Center for Infectious Disease"/>
            <person name="Wu L."/>
            <person name="Ma J."/>
        </authorList>
    </citation>
    <scope>NUCLEOTIDE SEQUENCE [LARGE SCALE GENOMIC DNA]</scope>
    <source>
        <strain evidence="2 3">CGMCC 1.12859</strain>
    </source>
</reference>
<organism evidence="2 3">
    <name type="scientific">Halolamina litorea</name>
    <dbReference type="NCBI Taxonomy" id="1515593"/>
    <lineage>
        <taxon>Archaea</taxon>
        <taxon>Methanobacteriati</taxon>
        <taxon>Methanobacteriota</taxon>
        <taxon>Stenosarchaea group</taxon>
        <taxon>Halobacteria</taxon>
        <taxon>Halobacteriales</taxon>
        <taxon>Haloferacaceae</taxon>
    </lineage>
</organism>
<dbReference type="EMBL" id="JBHUCZ010000005">
    <property type="protein sequence ID" value="MFD1567513.1"/>
    <property type="molecule type" value="Genomic_DNA"/>
</dbReference>
<dbReference type="InterPro" id="IPR002575">
    <property type="entry name" value="Aminoglycoside_PTrfase"/>
</dbReference>
<dbReference type="AlphaFoldDB" id="A0ABD6BQV5"/>